<dbReference type="EMBL" id="CP022191">
    <property type="protein sequence ID" value="AWI86121.1"/>
    <property type="molecule type" value="Genomic_DNA"/>
</dbReference>
<evidence type="ECO:0000256" key="7">
    <source>
        <dbReference type="ARBA" id="ARBA00022779"/>
    </source>
</evidence>
<dbReference type="Proteomes" id="UP000244915">
    <property type="component" value="Plasmid unnamed1"/>
</dbReference>
<evidence type="ECO:0000256" key="6">
    <source>
        <dbReference type="ARBA" id="ARBA00022692"/>
    </source>
</evidence>
<comment type="similarity">
    <text evidence="3 10">Belongs to the FliL family.</text>
</comment>
<keyword evidence="5 10" id="KW-0145">Chemotaxis</keyword>
<keyword evidence="9 10" id="KW-0472">Membrane</keyword>
<dbReference type="Pfam" id="PF03748">
    <property type="entry name" value="FliL"/>
    <property type="match status" value="1"/>
</dbReference>
<keyword evidence="6 10" id="KW-0812">Transmembrane</keyword>
<keyword evidence="12" id="KW-0282">Flagellum</keyword>
<dbReference type="GO" id="GO:0071973">
    <property type="term" value="P:bacterial-type flagellum-dependent cell motility"/>
    <property type="evidence" value="ECO:0007669"/>
    <property type="project" value="InterPro"/>
</dbReference>
<keyword evidence="8 10" id="KW-1133">Transmembrane helix</keyword>
<evidence type="ECO:0000313" key="12">
    <source>
        <dbReference type="EMBL" id="AWI86121.1"/>
    </source>
</evidence>
<evidence type="ECO:0000256" key="3">
    <source>
        <dbReference type="ARBA" id="ARBA00008281"/>
    </source>
</evidence>
<dbReference type="KEGG" id="ypac:CEW88_20460"/>
<dbReference type="GO" id="GO:0005886">
    <property type="term" value="C:plasma membrane"/>
    <property type="evidence" value="ECO:0007669"/>
    <property type="project" value="UniProtKB-SubCell"/>
</dbReference>
<feature type="region of interest" description="Disordered" evidence="11">
    <location>
        <begin position="56"/>
        <end position="84"/>
    </location>
</feature>
<evidence type="ECO:0000256" key="9">
    <source>
        <dbReference type="ARBA" id="ARBA00023136"/>
    </source>
</evidence>
<protein>
    <recommendedName>
        <fullName evidence="10">Flagellar protein FliL</fullName>
    </recommendedName>
</protein>
<dbReference type="OrthoDB" id="7725598at2"/>
<sequence length="199" mass="20811">MADATTTETTSDGSRKGGLVIALAIALACVVALLAGLVAAAGPARLGALISGTKAPESSSSAHTDASGQGTASASGSGASSYTQLMDMPKQPENIIVLPFQEIIVNITATTATGRQTSRFLKLNLALVYDNSIAGAATIETRQLFMRDSFQDYLRQLNESDLQGSIGIARLKAELLRRARAITDSEAPREFLIADLIIQ</sequence>
<evidence type="ECO:0000256" key="1">
    <source>
        <dbReference type="ARBA" id="ARBA00002254"/>
    </source>
</evidence>
<comment type="function">
    <text evidence="1 10">Controls the rotational direction of flagella during chemotaxis.</text>
</comment>
<organism evidence="12 13">
    <name type="scientific">Alloyangia pacifica</name>
    <dbReference type="NCBI Taxonomy" id="311180"/>
    <lineage>
        <taxon>Bacteria</taxon>
        <taxon>Pseudomonadati</taxon>
        <taxon>Pseudomonadota</taxon>
        <taxon>Alphaproteobacteria</taxon>
        <taxon>Rhodobacterales</taxon>
        <taxon>Roseobacteraceae</taxon>
        <taxon>Alloyangia</taxon>
    </lineage>
</organism>
<evidence type="ECO:0000256" key="5">
    <source>
        <dbReference type="ARBA" id="ARBA00022500"/>
    </source>
</evidence>
<keyword evidence="7 10" id="KW-0283">Flagellar rotation</keyword>
<dbReference type="GO" id="GO:0009425">
    <property type="term" value="C:bacterial-type flagellum basal body"/>
    <property type="evidence" value="ECO:0007669"/>
    <property type="project" value="InterPro"/>
</dbReference>
<evidence type="ECO:0000256" key="10">
    <source>
        <dbReference type="RuleBase" id="RU364125"/>
    </source>
</evidence>
<keyword evidence="10" id="KW-0997">Cell inner membrane</keyword>
<feature type="transmembrane region" description="Helical" evidence="10">
    <location>
        <begin position="20"/>
        <end position="41"/>
    </location>
</feature>
<dbReference type="RefSeq" id="WP_108970224.1">
    <property type="nucleotide sequence ID" value="NZ_CP022191.1"/>
</dbReference>
<name>A0A2U8HK46_9RHOB</name>
<evidence type="ECO:0000256" key="2">
    <source>
        <dbReference type="ARBA" id="ARBA00004162"/>
    </source>
</evidence>
<keyword evidence="12" id="KW-0969">Cilium</keyword>
<keyword evidence="4" id="KW-1003">Cell membrane</keyword>
<accession>A0A2U8HK46</accession>
<proteinExistence type="inferred from homology"/>
<feature type="compositionally biased region" description="Low complexity" evidence="11">
    <location>
        <begin position="66"/>
        <end position="81"/>
    </location>
</feature>
<reference evidence="12 13" key="1">
    <citation type="submission" date="2017-06" db="EMBL/GenBank/DDBJ databases">
        <title>Yangia sp. YSBP01 complete genome sequence.</title>
        <authorList>
            <person name="Woo J.-H."/>
            <person name="Kim H.-S."/>
        </authorList>
    </citation>
    <scope>NUCLEOTIDE SEQUENCE [LARGE SCALE GENOMIC DNA]</scope>
    <source>
        <strain evidence="12 13">YSBP01</strain>
        <plasmid evidence="12 13">unnamed1</plasmid>
    </source>
</reference>
<geneLocation type="plasmid" evidence="12 13">
    <name>unnamed1</name>
</geneLocation>
<dbReference type="AlphaFoldDB" id="A0A2U8HK46"/>
<keyword evidence="12" id="KW-0614">Plasmid</keyword>
<evidence type="ECO:0000313" key="13">
    <source>
        <dbReference type="Proteomes" id="UP000244915"/>
    </source>
</evidence>
<keyword evidence="12" id="KW-0966">Cell projection</keyword>
<evidence type="ECO:0000256" key="4">
    <source>
        <dbReference type="ARBA" id="ARBA00022475"/>
    </source>
</evidence>
<gene>
    <name evidence="12" type="ORF">CEW88_20460</name>
</gene>
<evidence type="ECO:0000256" key="8">
    <source>
        <dbReference type="ARBA" id="ARBA00022989"/>
    </source>
</evidence>
<evidence type="ECO:0000256" key="11">
    <source>
        <dbReference type="SAM" id="MobiDB-lite"/>
    </source>
</evidence>
<comment type="subcellular location">
    <subcellularLocation>
        <location evidence="10">Cell inner membrane</location>
    </subcellularLocation>
    <subcellularLocation>
        <location evidence="2">Cell membrane</location>
        <topology evidence="2">Single-pass membrane protein</topology>
    </subcellularLocation>
</comment>
<dbReference type="InterPro" id="IPR005503">
    <property type="entry name" value="FliL"/>
</dbReference>
<dbReference type="GO" id="GO:0006935">
    <property type="term" value="P:chemotaxis"/>
    <property type="evidence" value="ECO:0007669"/>
    <property type="project" value="UniProtKB-KW"/>
</dbReference>